<keyword evidence="3" id="KW-1185">Reference proteome</keyword>
<dbReference type="EMBL" id="FNFU01000034">
    <property type="protein sequence ID" value="SDL14411.1"/>
    <property type="molecule type" value="Genomic_DNA"/>
</dbReference>
<protein>
    <submittedName>
        <fullName evidence="2">Uncharacterized protein</fullName>
    </submittedName>
</protein>
<name>A0A1G9HN52_9MICO</name>
<dbReference type="AlphaFoldDB" id="A0A1G9HN52"/>
<feature type="transmembrane region" description="Helical" evidence="1">
    <location>
        <begin position="56"/>
        <end position="76"/>
    </location>
</feature>
<evidence type="ECO:0000256" key="1">
    <source>
        <dbReference type="SAM" id="Phobius"/>
    </source>
</evidence>
<dbReference type="RefSeq" id="WP_092325293.1">
    <property type="nucleotide sequence ID" value="NZ_FNFU01000034.1"/>
</dbReference>
<dbReference type="SUPFAM" id="SSF103473">
    <property type="entry name" value="MFS general substrate transporter"/>
    <property type="match status" value="1"/>
</dbReference>
<gene>
    <name evidence="2" type="ORF">SAMN05216282_1345</name>
</gene>
<reference evidence="2 3" key="1">
    <citation type="submission" date="2016-10" db="EMBL/GenBank/DDBJ databases">
        <authorList>
            <person name="de Groot N.N."/>
        </authorList>
    </citation>
    <scope>NUCLEOTIDE SEQUENCE [LARGE SCALE GENOMIC DNA]</scope>
    <source>
        <strain evidence="2 3">CGMCC 1.5382</strain>
    </source>
</reference>
<evidence type="ECO:0000313" key="3">
    <source>
        <dbReference type="Proteomes" id="UP000198701"/>
    </source>
</evidence>
<sequence length="82" mass="8605">MNQTPSASPRRGPGLGWIWGALGGGALGFGVGYTFYVLITPVLEASTGLGRELQGLSWNLVPLLTLAGAVLGGLLVSRRRRR</sequence>
<dbReference type="InterPro" id="IPR036259">
    <property type="entry name" value="MFS_trans_sf"/>
</dbReference>
<proteinExistence type="predicted"/>
<keyword evidence="1" id="KW-0472">Membrane</keyword>
<evidence type="ECO:0000313" key="2">
    <source>
        <dbReference type="EMBL" id="SDL14411.1"/>
    </source>
</evidence>
<accession>A0A1G9HN52</accession>
<keyword evidence="1" id="KW-1133">Transmembrane helix</keyword>
<dbReference type="Proteomes" id="UP000198701">
    <property type="component" value="Unassembled WGS sequence"/>
</dbReference>
<organism evidence="2 3">
    <name type="scientific">Cryobacterium psychrotolerans</name>
    <dbReference type="NCBI Taxonomy" id="386301"/>
    <lineage>
        <taxon>Bacteria</taxon>
        <taxon>Bacillati</taxon>
        <taxon>Actinomycetota</taxon>
        <taxon>Actinomycetes</taxon>
        <taxon>Micrococcales</taxon>
        <taxon>Microbacteriaceae</taxon>
        <taxon>Cryobacterium</taxon>
    </lineage>
</organism>
<feature type="transmembrane region" description="Helical" evidence="1">
    <location>
        <begin position="12"/>
        <end position="36"/>
    </location>
</feature>
<keyword evidence="1" id="KW-0812">Transmembrane</keyword>